<dbReference type="PANTHER" id="PTHR12993">
    <property type="entry name" value="N-ACETYLGLUCOSAMINYL-PHOSPHATIDYLINOSITOL DE-N-ACETYLASE-RELATED"/>
    <property type="match status" value="1"/>
</dbReference>
<dbReference type="Pfam" id="PF02585">
    <property type="entry name" value="PIG-L"/>
    <property type="match status" value="1"/>
</dbReference>
<comment type="caution">
    <text evidence="2">The sequence shown here is derived from an EMBL/GenBank/DDBJ whole genome shotgun (WGS) entry which is preliminary data.</text>
</comment>
<dbReference type="PANTHER" id="PTHR12993:SF11">
    <property type="entry name" value="N-ACETYLGLUCOSAMINYL-PHOSPHATIDYLINOSITOL DE-N-ACETYLASE"/>
    <property type="match status" value="1"/>
</dbReference>
<name>K2RQR7_METFP</name>
<dbReference type="AlphaFoldDB" id="K2RQR7"/>
<dbReference type="InterPro" id="IPR024078">
    <property type="entry name" value="LmbE-like_dom_sf"/>
</dbReference>
<evidence type="ECO:0000313" key="2">
    <source>
        <dbReference type="EMBL" id="EKF85110.1"/>
    </source>
</evidence>
<keyword evidence="3" id="KW-1185">Reference proteome</keyword>
<keyword evidence="1" id="KW-1133">Transmembrane helix</keyword>
<dbReference type="Proteomes" id="UP000007360">
    <property type="component" value="Unassembled WGS sequence"/>
</dbReference>
<protein>
    <submittedName>
        <fullName evidence="2">LmbE family protein</fullName>
    </submittedName>
</protein>
<keyword evidence="1" id="KW-0472">Membrane</keyword>
<evidence type="ECO:0000313" key="3">
    <source>
        <dbReference type="Proteomes" id="UP000007360"/>
    </source>
</evidence>
<dbReference type="SUPFAM" id="SSF102588">
    <property type="entry name" value="LmbE-like"/>
    <property type="match status" value="1"/>
</dbReference>
<sequence>MQDNNDSKFKLTKGIVILIIVSILGIGALFYMYTIYSEQAQYSTMPEISSSDRVLIVSPHPDDESLGTGGIIKKALEKNASVEVVMVTTGDALKPEEFQAYLKATNNTGYKGTIGDLRHTEAINAVKALGMNPNNLIFLGYPDGSLKNLLETNWDTPYKRTSGSNQYDHSPYNFTYEKNAPYTGANVVKNMEQIMKDYKPTIIYYPDDGDDHPDHFATSAFVRYSALVTNYTGKSYTYLVHKGTSWPNPLNYQPSRTLYFPDELSILDADWYITSLNATEESAKEKAIKAHASQVTALRDLLMSFVRTDEIFASYHLIDIQKVSDANSIFTNLPSSYYQDVKNDDKTGVLETGDDLTDAGVAYDDNNVYLFSQSQSVKQGLAYNFHLRLFNGTDFKRIDILAKNGKAEYQVLAKNSINSTQQPTVTTKNNIIVITLPRGVFNGTKYMMVSVDLVNPQTNKFLDYLSYRVFKFPDSIASANNSLVGQISSGITSVFVTNNPGITASGQISGSGSGSKSEIGINSEQLGMVSQEDSDQVLTAVNVTFN</sequence>
<accession>K2RQR7</accession>
<dbReference type="EMBL" id="AMPO01000010">
    <property type="protein sequence ID" value="EKF85110.1"/>
    <property type="molecule type" value="Genomic_DNA"/>
</dbReference>
<dbReference type="RefSeq" id="WP_004031638.1">
    <property type="nucleotide sequence ID" value="NZ_AMPO01000010.1"/>
</dbReference>
<proteinExistence type="predicted"/>
<keyword evidence="1" id="KW-0812">Transmembrane</keyword>
<dbReference type="OrthoDB" id="70547at2157"/>
<organism evidence="2 3">
    <name type="scientific">Methanobacterium formicicum (strain DSM 3637 / PP1)</name>
    <dbReference type="NCBI Taxonomy" id="1204725"/>
    <lineage>
        <taxon>Archaea</taxon>
        <taxon>Methanobacteriati</taxon>
        <taxon>Methanobacteriota</taxon>
        <taxon>Methanomada group</taxon>
        <taxon>Methanobacteria</taxon>
        <taxon>Methanobacteriales</taxon>
        <taxon>Methanobacteriaceae</taxon>
        <taxon>Methanobacterium</taxon>
    </lineage>
</organism>
<gene>
    <name evidence="2" type="ORF">A994_10844</name>
</gene>
<dbReference type="InterPro" id="IPR003737">
    <property type="entry name" value="GlcNAc_PI_deacetylase-related"/>
</dbReference>
<reference evidence="2 3" key="1">
    <citation type="journal article" date="2012" name="J. Bacteriol.">
        <title>Draft genome sequence of Methanobacterium formicicum DSM 3637, an archaebacterium isolated from the methane producer amoeba Pelomyxa palustris.</title>
        <authorList>
            <person name="Gutierrez G."/>
        </authorList>
    </citation>
    <scope>NUCLEOTIDE SEQUENCE [LARGE SCALE GENOMIC DNA]</scope>
    <source>
        <strain evidence="3">DSM 3637 / PP1</strain>
    </source>
</reference>
<evidence type="ECO:0000256" key="1">
    <source>
        <dbReference type="SAM" id="Phobius"/>
    </source>
</evidence>
<dbReference type="GO" id="GO:0016811">
    <property type="term" value="F:hydrolase activity, acting on carbon-nitrogen (but not peptide) bonds, in linear amides"/>
    <property type="evidence" value="ECO:0007669"/>
    <property type="project" value="TreeGrafter"/>
</dbReference>
<dbReference type="Gene3D" id="3.40.50.10320">
    <property type="entry name" value="LmbE-like"/>
    <property type="match status" value="1"/>
</dbReference>
<dbReference type="PATRIC" id="fig|1204725.3.peg.2182"/>
<feature type="transmembrane region" description="Helical" evidence="1">
    <location>
        <begin position="15"/>
        <end position="36"/>
    </location>
</feature>